<evidence type="ECO:0000313" key="2">
    <source>
        <dbReference type="Proteomes" id="UP000690515"/>
    </source>
</evidence>
<dbReference type="EMBL" id="JAGSOY010000126">
    <property type="protein sequence ID" value="MBU2713973.1"/>
    <property type="molecule type" value="Genomic_DNA"/>
</dbReference>
<keyword evidence="2" id="KW-1185">Reference proteome</keyword>
<evidence type="ECO:0008006" key="3">
    <source>
        <dbReference type="Google" id="ProtNLM"/>
    </source>
</evidence>
<dbReference type="Proteomes" id="UP000690515">
    <property type="component" value="Unassembled WGS sequence"/>
</dbReference>
<dbReference type="RefSeq" id="WP_215822249.1">
    <property type="nucleotide sequence ID" value="NZ_JAGSOY010000126.1"/>
</dbReference>
<comment type="caution">
    <text evidence="1">The sequence shown here is derived from an EMBL/GenBank/DDBJ whole genome shotgun (WGS) entry which is preliminary data.</text>
</comment>
<evidence type="ECO:0000313" key="1">
    <source>
        <dbReference type="EMBL" id="MBU2713973.1"/>
    </source>
</evidence>
<sequence>MTSEIIKKANKYYAVTTVKKTNGSTIQSLRYLIPDQTWAKSMYQHGGQLSRHIALASNKVNTEAYISDGASLKGA</sequence>
<gene>
    <name evidence="1" type="ORF">KCG35_23235</name>
</gene>
<accession>A0ABS5ZJJ2</accession>
<proteinExistence type="predicted"/>
<protein>
    <recommendedName>
        <fullName evidence="3">DUF3892 domain-containing protein</fullName>
    </recommendedName>
</protein>
<name>A0ABS5ZJJ2_9GAMM</name>
<organism evidence="1 2">
    <name type="scientific">Zooshikella harenae</name>
    <dbReference type="NCBI Taxonomy" id="2827238"/>
    <lineage>
        <taxon>Bacteria</taxon>
        <taxon>Pseudomonadati</taxon>
        <taxon>Pseudomonadota</taxon>
        <taxon>Gammaproteobacteria</taxon>
        <taxon>Oceanospirillales</taxon>
        <taxon>Zooshikellaceae</taxon>
        <taxon>Zooshikella</taxon>
    </lineage>
</organism>
<reference evidence="1 2" key="1">
    <citation type="submission" date="2021-04" db="EMBL/GenBank/DDBJ databases">
        <authorList>
            <person name="Pira H."/>
            <person name="Risdian C."/>
            <person name="Wink J."/>
        </authorList>
    </citation>
    <scope>NUCLEOTIDE SEQUENCE [LARGE SCALE GENOMIC DNA]</scope>
    <source>
        <strain evidence="1 2">WH53</strain>
    </source>
</reference>